<evidence type="ECO:0000256" key="6">
    <source>
        <dbReference type="ARBA" id="ARBA00017157"/>
    </source>
</evidence>
<comment type="catalytic activity">
    <reaction evidence="1 16">
        <text>S-ubiquitinyl-[E2 ubiquitin-conjugating enzyme]-L-cysteine + [acceptor protein]-L-lysine = [E2 ubiquitin-conjugating enzyme]-L-cysteine + N(6)-ubiquitinyl-[acceptor protein]-L-lysine.</text>
        <dbReference type="EC" id="2.3.2.27"/>
    </reaction>
</comment>
<evidence type="ECO:0000256" key="2">
    <source>
        <dbReference type="ARBA" id="ARBA00004514"/>
    </source>
</evidence>
<dbReference type="SUPFAM" id="SSF57850">
    <property type="entry name" value="RING/U-box"/>
    <property type="match status" value="1"/>
</dbReference>
<accession>A0A3P7PU69</accession>
<evidence type="ECO:0000256" key="8">
    <source>
        <dbReference type="ARBA" id="ARBA00022679"/>
    </source>
</evidence>
<dbReference type="GO" id="GO:0061630">
    <property type="term" value="F:ubiquitin protein ligase activity"/>
    <property type="evidence" value="ECO:0007669"/>
    <property type="project" value="UniProtKB-UniRule"/>
</dbReference>
<keyword evidence="11 15" id="KW-0863">Zinc-finger</keyword>
<dbReference type="Proteomes" id="UP000281553">
    <property type="component" value="Unassembled WGS sequence"/>
</dbReference>
<sequence>MEPFLLKIQNGSILEGIGLWLRNLKKKFDGVEECAICYSVISDRNFTFPRMQCRVCKKRFHHDCMYRFFQTSRNPTCPLCRSLFFPSPN</sequence>
<dbReference type="GO" id="GO:1990112">
    <property type="term" value="C:RQC complex"/>
    <property type="evidence" value="ECO:0007669"/>
    <property type="project" value="UniProtKB-UniRule"/>
</dbReference>
<dbReference type="GO" id="GO:0043023">
    <property type="term" value="F:ribosomal large subunit binding"/>
    <property type="evidence" value="ECO:0007669"/>
    <property type="project" value="TreeGrafter"/>
</dbReference>
<evidence type="ECO:0000256" key="11">
    <source>
        <dbReference type="ARBA" id="ARBA00022771"/>
    </source>
</evidence>
<evidence type="ECO:0000256" key="1">
    <source>
        <dbReference type="ARBA" id="ARBA00000900"/>
    </source>
</evidence>
<comment type="subunit">
    <text evidence="16">Component of the ribosome quality control complex (RQC).</text>
</comment>
<dbReference type="GO" id="GO:0005829">
    <property type="term" value="C:cytosol"/>
    <property type="evidence" value="ECO:0007669"/>
    <property type="project" value="UniProtKB-SubCell"/>
</dbReference>
<proteinExistence type="inferred from homology"/>
<comment type="function">
    <text evidence="16">E3 ubiquitin-protein ligase. Component of the ribosome quality control complex (RQC), a ribosome-associated complex that mediates ubiquitination and extraction of incompletely synthesized nascent chains for proteasomal degradation.</text>
</comment>
<keyword evidence="8 16" id="KW-0808">Transferase</keyword>
<dbReference type="InterPro" id="IPR039795">
    <property type="entry name" value="LTN1/Rkr1"/>
</dbReference>
<evidence type="ECO:0000259" key="17">
    <source>
        <dbReference type="PROSITE" id="PS50089"/>
    </source>
</evidence>
<dbReference type="GO" id="GO:0008270">
    <property type="term" value="F:zinc ion binding"/>
    <property type="evidence" value="ECO:0007669"/>
    <property type="project" value="UniProtKB-KW"/>
</dbReference>
<evidence type="ECO:0000256" key="9">
    <source>
        <dbReference type="ARBA" id="ARBA00022723"/>
    </source>
</evidence>
<organism evidence="18 19">
    <name type="scientific">Dibothriocephalus latus</name>
    <name type="common">Fish tapeworm</name>
    <name type="synonym">Diphyllobothrium latum</name>
    <dbReference type="NCBI Taxonomy" id="60516"/>
    <lineage>
        <taxon>Eukaryota</taxon>
        <taxon>Metazoa</taxon>
        <taxon>Spiralia</taxon>
        <taxon>Lophotrochozoa</taxon>
        <taxon>Platyhelminthes</taxon>
        <taxon>Cestoda</taxon>
        <taxon>Eucestoda</taxon>
        <taxon>Diphyllobothriidea</taxon>
        <taxon>Diphyllobothriidae</taxon>
        <taxon>Dibothriocephalus</taxon>
    </lineage>
</organism>
<dbReference type="Pfam" id="PF13639">
    <property type="entry name" value="zf-RING_2"/>
    <property type="match status" value="1"/>
</dbReference>
<dbReference type="PANTHER" id="PTHR12389:SF0">
    <property type="entry name" value="E3 UBIQUITIN-PROTEIN LIGASE LISTERIN"/>
    <property type="match status" value="1"/>
</dbReference>
<dbReference type="GO" id="GO:0072344">
    <property type="term" value="P:rescue of stalled ribosome"/>
    <property type="evidence" value="ECO:0007669"/>
    <property type="project" value="UniProtKB-UniRule"/>
</dbReference>
<evidence type="ECO:0000256" key="15">
    <source>
        <dbReference type="PROSITE-ProRule" id="PRU00175"/>
    </source>
</evidence>
<gene>
    <name evidence="18" type="ORF">DILT_LOCUS14080</name>
</gene>
<dbReference type="GO" id="GO:1990116">
    <property type="term" value="P:ribosome-associated ubiquitin-dependent protein catabolic process"/>
    <property type="evidence" value="ECO:0007669"/>
    <property type="project" value="UniProtKB-UniRule"/>
</dbReference>
<evidence type="ECO:0000313" key="19">
    <source>
        <dbReference type="Proteomes" id="UP000281553"/>
    </source>
</evidence>
<protein>
    <recommendedName>
        <fullName evidence="6 16">E3 ubiquitin-protein ligase listerin</fullName>
        <ecNumber evidence="5 16">2.3.2.27</ecNumber>
    </recommendedName>
    <alternativeName>
        <fullName evidence="14 16">RING-type E3 ubiquitin transferase listerin</fullName>
    </alternativeName>
</protein>
<dbReference type="PROSITE" id="PS50089">
    <property type="entry name" value="ZF_RING_2"/>
    <property type="match status" value="1"/>
</dbReference>
<keyword evidence="7" id="KW-0963">Cytoplasm</keyword>
<comment type="pathway">
    <text evidence="3 16">Protein modification; protein ubiquitination.</text>
</comment>
<dbReference type="PANTHER" id="PTHR12389">
    <property type="entry name" value="ZINC FINGER PROTEIN 294"/>
    <property type="match status" value="1"/>
</dbReference>
<evidence type="ECO:0000256" key="4">
    <source>
        <dbReference type="ARBA" id="ARBA00007997"/>
    </source>
</evidence>
<name>A0A3P7PU69_DIBLA</name>
<evidence type="ECO:0000256" key="12">
    <source>
        <dbReference type="ARBA" id="ARBA00022786"/>
    </source>
</evidence>
<dbReference type="AlphaFoldDB" id="A0A3P7PU69"/>
<keyword evidence="13 16" id="KW-0862">Zinc</keyword>
<keyword evidence="9 16" id="KW-0479">Metal-binding</keyword>
<keyword evidence="12 16" id="KW-0833">Ubl conjugation pathway</keyword>
<dbReference type="OrthoDB" id="6108at2759"/>
<dbReference type="GO" id="GO:0016567">
    <property type="term" value="P:protein ubiquitination"/>
    <property type="evidence" value="ECO:0007669"/>
    <property type="project" value="UniProtKB-UniPathway"/>
</dbReference>
<evidence type="ECO:0000256" key="13">
    <source>
        <dbReference type="ARBA" id="ARBA00022833"/>
    </source>
</evidence>
<evidence type="ECO:0000313" key="18">
    <source>
        <dbReference type="EMBL" id="VDN22539.1"/>
    </source>
</evidence>
<evidence type="ECO:0000256" key="5">
    <source>
        <dbReference type="ARBA" id="ARBA00012483"/>
    </source>
</evidence>
<evidence type="ECO:0000256" key="14">
    <source>
        <dbReference type="ARBA" id="ARBA00032366"/>
    </source>
</evidence>
<comment type="similarity">
    <text evidence="4 16">Belongs to the LTN1 family.</text>
</comment>
<dbReference type="InterPro" id="IPR001841">
    <property type="entry name" value="Znf_RING"/>
</dbReference>
<dbReference type="EC" id="2.3.2.27" evidence="5 16"/>
<dbReference type="EMBL" id="UYRU01072667">
    <property type="protein sequence ID" value="VDN22539.1"/>
    <property type="molecule type" value="Genomic_DNA"/>
</dbReference>
<feature type="domain" description="RING-type" evidence="17">
    <location>
        <begin position="34"/>
        <end position="81"/>
    </location>
</feature>
<evidence type="ECO:0000256" key="3">
    <source>
        <dbReference type="ARBA" id="ARBA00004906"/>
    </source>
</evidence>
<dbReference type="FunFam" id="3.30.40.10:FF:000038">
    <property type="entry name" value="E3 ubiquitin-protein ligase listerin"/>
    <property type="match status" value="1"/>
</dbReference>
<keyword evidence="19" id="KW-1185">Reference proteome</keyword>
<reference evidence="18 19" key="1">
    <citation type="submission" date="2018-11" db="EMBL/GenBank/DDBJ databases">
        <authorList>
            <consortium name="Pathogen Informatics"/>
        </authorList>
    </citation>
    <scope>NUCLEOTIDE SEQUENCE [LARGE SCALE GENOMIC DNA]</scope>
</reference>
<keyword evidence="10" id="KW-0677">Repeat</keyword>
<dbReference type="UniPathway" id="UPA00143"/>
<comment type="subcellular location">
    <subcellularLocation>
        <location evidence="2">Cytoplasm</location>
        <location evidence="2">Cytosol</location>
    </subcellularLocation>
</comment>
<evidence type="ECO:0000256" key="16">
    <source>
        <dbReference type="RuleBase" id="RU367090"/>
    </source>
</evidence>
<dbReference type="Gene3D" id="3.30.40.10">
    <property type="entry name" value="Zinc/RING finger domain, C3HC4 (zinc finger)"/>
    <property type="match status" value="1"/>
</dbReference>
<dbReference type="InterPro" id="IPR013083">
    <property type="entry name" value="Znf_RING/FYVE/PHD"/>
</dbReference>
<evidence type="ECO:0000256" key="7">
    <source>
        <dbReference type="ARBA" id="ARBA00022490"/>
    </source>
</evidence>
<evidence type="ECO:0000256" key="10">
    <source>
        <dbReference type="ARBA" id="ARBA00022737"/>
    </source>
</evidence>